<evidence type="ECO:0000313" key="2">
    <source>
        <dbReference type="Proteomes" id="UP000073604"/>
    </source>
</evidence>
<gene>
    <name evidence="1" type="ORF">A0127_06415</name>
</gene>
<dbReference type="Proteomes" id="UP000073604">
    <property type="component" value="Chromosome"/>
</dbReference>
<keyword evidence="2" id="KW-1185">Reference proteome</keyword>
<proteinExistence type="predicted"/>
<dbReference type="EMBL" id="CP014750">
    <property type="protein sequence ID" value="AMQ18832.1"/>
    <property type="molecule type" value="Genomic_DNA"/>
</dbReference>
<dbReference type="KEGG" id="tpep:A0127_06415"/>
<reference evidence="2" key="1">
    <citation type="submission" date="2016-03" db="EMBL/GenBank/DDBJ databases">
        <authorList>
            <person name="Oger P.M."/>
        </authorList>
    </citation>
    <scope>NUCLEOTIDE SEQUENCE [LARGE SCALE GENOMIC DNA]</scope>
    <source>
        <strain evidence="2">OG-1</strain>
    </source>
</reference>
<sequence>MEEQESNKKVEDGLIDCLQRGFSWEFCSKLEDALNRLQNLRSDKKRKTFLLILLFKAVLLSAQEEVSLVL</sequence>
<evidence type="ECO:0000313" key="1">
    <source>
        <dbReference type="EMBL" id="AMQ18832.1"/>
    </source>
</evidence>
<protein>
    <submittedName>
        <fullName evidence="1">Uncharacterized protein</fullName>
    </submittedName>
</protein>
<organism evidence="1 2">
    <name type="scientific">Thermococcus peptonophilus</name>
    <dbReference type="NCBI Taxonomy" id="53952"/>
    <lineage>
        <taxon>Archaea</taxon>
        <taxon>Methanobacteriati</taxon>
        <taxon>Methanobacteriota</taxon>
        <taxon>Thermococci</taxon>
        <taxon>Thermococcales</taxon>
        <taxon>Thermococcaceae</taxon>
        <taxon>Thermococcus</taxon>
    </lineage>
</organism>
<name>A0A142CVN0_9EURY</name>
<dbReference type="AlphaFoldDB" id="A0A142CVN0"/>
<dbReference type="STRING" id="53952.A0127_06415"/>
<accession>A0A142CVN0</accession>